<comment type="similarity">
    <text evidence="2">Belongs to the carotenoid oxygenase family.</text>
</comment>
<evidence type="ECO:0000313" key="7">
    <source>
        <dbReference type="EMBL" id="GAA0141169.1"/>
    </source>
</evidence>
<dbReference type="Proteomes" id="UP001454036">
    <property type="component" value="Unassembled WGS sequence"/>
</dbReference>
<dbReference type="InterPro" id="IPR004294">
    <property type="entry name" value="Carotenoid_Oase"/>
</dbReference>
<organism evidence="7 8">
    <name type="scientific">Lithospermum erythrorhizon</name>
    <name type="common">Purple gromwell</name>
    <name type="synonym">Lithospermum officinale var. erythrorhizon</name>
    <dbReference type="NCBI Taxonomy" id="34254"/>
    <lineage>
        <taxon>Eukaryota</taxon>
        <taxon>Viridiplantae</taxon>
        <taxon>Streptophyta</taxon>
        <taxon>Embryophyta</taxon>
        <taxon>Tracheophyta</taxon>
        <taxon>Spermatophyta</taxon>
        <taxon>Magnoliopsida</taxon>
        <taxon>eudicotyledons</taxon>
        <taxon>Gunneridae</taxon>
        <taxon>Pentapetalae</taxon>
        <taxon>asterids</taxon>
        <taxon>lamiids</taxon>
        <taxon>Boraginales</taxon>
        <taxon>Boraginaceae</taxon>
        <taxon>Boraginoideae</taxon>
        <taxon>Lithospermeae</taxon>
        <taxon>Lithospermum</taxon>
    </lineage>
</organism>
<comment type="cofactor">
    <cofactor evidence="1">
        <name>Fe(2+)</name>
        <dbReference type="ChEBI" id="CHEBI:29033"/>
    </cofactor>
</comment>
<keyword evidence="4" id="KW-0223">Dioxygenase</keyword>
<keyword evidence="4" id="KW-0560">Oxidoreductase</keyword>
<evidence type="ECO:0000256" key="1">
    <source>
        <dbReference type="ARBA" id="ARBA00001954"/>
    </source>
</evidence>
<evidence type="ECO:0000256" key="6">
    <source>
        <dbReference type="SAM" id="MobiDB-lite"/>
    </source>
</evidence>
<dbReference type="Pfam" id="PF03055">
    <property type="entry name" value="RPE65"/>
    <property type="match status" value="1"/>
</dbReference>
<keyword evidence="5" id="KW-0408">Iron</keyword>
<protein>
    <submittedName>
        <fullName evidence="7">Uncharacterized protein</fullName>
    </submittedName>
</protein>
<evidence type="ECO:0000313" key="8">
    <source>
        <dbReference type="Proteomes" id="UP001454036"/>
    </source>
</evidence>
<keyword evidence="8" id="KW-1185">Reference proteome</keyword>
<comment type="caution">
    <text evidence="7">The sequence shown here is derived from an EMBL/GenBank/DDBJ whole genome shotgun (WGS) entry which is preliminary data.</text>
</comment>
<evidence type="ECO:0000256" key="3">
    <source>
        <dbReference type="ARBA" id="ARBA00022723"/>
    </source>
</evidence>
<evidence type="ECO:0000256" key="5">
    <source>
        <dbReference type="ARBA" id="ARBA00023004"/>
    </source>
</evidence>
<proteinExistence type="inferred from homology"/>
<accession>A0AAV3NPM3</accession>
<dbReference type="GO" id="GO:0046872">
    <property type="term" value="F:metal ion binding"/>
    <property type="evidence" value="ECO:0007669"/>
    <property type="project" value="UniProtKB-KW"/>
</dbReference>
<dbReference type="GO" id="GO:0016702">
    <property type="term" value="F:oxidoreductase activity, acting on single donors with incorporation of molecular oxygen, incorporation of two atoms of oxygen"/>
    <property type="evidence" value="ECO:0007669"/>
    <property type="project" value="InterPro"/>
</dbReference>
<sequence>MNISPNLQNEASSDDDGLVKVKPKCKKGPPSRSVDAMVKKVFDLYKPPEGNLKYLQENFAPIRIETRPTTNITVTEGNIPSDLNGIMLRNGPDAQFDPEGHYSCMIHGIRFNGGNPPTYVARYTQTSRYLQQLNFKRSEFIKVSL</sequence>
<gene>
    <name evidence="7" type="ORF">LIER_42650</name>
</gene>
<dbReference type="AlphaFoldDB" id="A0AAV3NPM3"/>
<dbReference type="EMBL" id="BAABME010030405">
    <property type="protein sequence ID" value="GAA0141169.1"/>
    <property type="molecule type" value="Genomic_DNA"/>
</dbReference>
<reference evidence="7 8" key="1">
    <citation type="submission" date="2024-01" db="EMBL/GenBank/DDBJ databases">
        <title>The complete chloroplast genome sequence of Lithospermum erythrorhizon: insights into the phylogenetic relationship among Boraginaceae species and the maternal lineages of purple gromwells.</title>
        <authorList>
            <person name="Okada T."/>
            <person name="Watanabe K."/>
        </authorList>
    </citation>
    <scope>NUCLEOTIDE SEQUENCE [LARGE SCALE GENOMIC DNA]</scope>
</reference>
<feature type="compositionally biased region" description="Polar residues" evidence="6">
    <location>
        <begin position="1"/>
        <end position="11"/>
    </location>
</feature>
<evidence type="ECO:0000256" key="2">
    <source>
        <dbReference type="ARBA" id="ARBA00006787"/>
    </source>
</evidence>
<feature type="region of interest" description="Disordered" evidence="6">
    <location>
        <begin position="1"/>
        <end position="32"/>
    </location>
</feature>
<evidence type="ECO:0000256" key="4">
    <source>
        <dbReference type="ARBA" id="ARBA00022964"/>
    </source>
</evidence>
<keyword evidence="3" id="KW-0479">Metal-binding</keyword>
<name>A0AAV3NPM3_LITER</name>